<keyword evidence="4 9" id="KW-0812">Transmembrane</keyword>
<feature type="transmembrane region" description="Helical" evidence="9">
    <location>
        <begin position="67"/>
        <end position="89"/>
    </location>
</feature>
<comment type="caution">
    <text evidence="9">Lacks conserved residue(s) required for the propagation of feature annotation.</text>
</comment>
<feature type="active site" evidence="9">
    <location>
        <position position="125"/>
    </location>
</feature>
<gene>
    <name evidence="9 12" type="primary">lspA</name>
    <name evidence="12" type="ORF">GCM10023149_53660</name>
</gene>
<evidence type="ECO:0000256" key="11">
    <source>
        <dbReference type="RuleBase" id="RU004181"/>
    </source>
</evidence>
<comment type="caution">
    <text evidence="12">The sequence shown here is derived from an EMBL/GenBank/DDBJ whole genome shotgun (WGS) entry which is preliminary data.</text>
</comment>
<proteinExistence type="inferred from homology"/>
<sequence length="169" mass="18901">MKKSIKIAVFVLTAFAFISCDRVTKNLAKEHLQFEAPKSYLNNFFRLEYVENTGAALSLGDNLPQPYSFILLSILPLLFMLVMIGYTFYNIKKLDSLKLIALSLVISGGLGNIIDRLLYDRHVTDFMNMGILGIRTGIFNVADMCVTAGAIMLIIAYRKNAEPEQPQVA</sequence>
<evidence type="ECO:0000256" key="6">
    <source>
        <dbReference type="ARBA" id="ARBA00022801"/>
    </source>
</evidence>
<evidence type="ECO:0000313" key="12">
    <source>
        <dbReference type="EMBL" id="GAA4341380.1"/>
    </source>
</evidence>
<feature type="transmembrane region" description="Helical" evidence="9">
    <location>
        <begin position="134"/>
        <end position="157"/>
    </location>
</feature>
<comment type="catalytic activity">
    <reaction evidence="9 10">
        <text>Release of signal peptides from bacterial membrane prolipoproteins. Hydrolyzes -Xaa-Yaa-Zaa-|-(S,diacylglyceryl)Cys-, in which Xaa is hydrophobic (preferably Leu), and Yaa (Ala or Ser) and Zaa (Gly or Ala) have small, neutral side chains.</text>
        <dbReference type="EC" id="3.4.23.36"/>
    </reaction>
</comment>
<evidence type="ECO:0000256" key="10">
    <source>
        <dbReference type="RuleBase" id="RU000594"/>
    </source>
</evidence>
<dbReference type="PANTHER" id="PTHR33695:SF1">
    <property type="entry name" value="LIPOPROTEIN SIGNAL PEPTIDASE"/>
    <property type="match status" value="1"/>
</dbReference>
<dbReference type="EC" id="3.4.23.36" evidence="9"/>
<evidence type="ECO:0000256" key="1">
    <source>
        <dbReference type="ARBA" id="ARBA00006139"/>
    </source>
</evidence>
<dbReference type="Proteomes" id="UP001500582">
    <property type="component" value="Unassembled WGS sequence"/>
</dbReference>
<dbReference type="PRINTS" id="PR00781">
    <property type="entry name" value="LIPOSIGPTASE"/>
</dbReference>
<evidence type="ECO:0000256" key="3">
    <source>
        <dbReference type="ARBA" id="ARBA00022670"/>
    </source>
</evidence>
<dbReference type="PROSITE" id="PS00855">
    <property type="entry name" value="SPASE_II"/>
    <property type="match status" value="1"/>
</dbReference>
<feature type="active site" evidence="9">
    <location>
        <position position="143"/>
    </location>
</feature>
<keyword evidence="13" id="KW-1185">Reference proteome</keyword>
<keyword evidence="6 9" id="KW-0378">Hydrolase</keyword>
<dbReference type="RefSeq" id="WP_345214325.1">
    <property type="nucleotide sequence ID" value="NZ_BAABFT010000030.1"/>
</dbReference>
<dbReference type="PROSITE" id="PS51257">
    <property type="entry name" value="PROKAR_LIPOPROTEIN"/>
    <property type="match status" value="1"/>
</dbReference>
<keyword evidence="5 9" id="KW-0064">Aspartyl protease</keyword>
<name>A0ABP8HNJ9_9SPHI</name>
<organism evidence="12 13">
    <name type="scientific">Mucilaginibacter gynuensis</name>
    <dbReference type="NCBI Taxonomy" id="1302236"/>
    <lineage>
        <taxon>Bacteria</taxon>
        <taxon>Pseudomonadati</taxon>
        <taxon>Bacteroidota</taxon>
        <taxon>Sphingobacteriia</taxon>
        <taxon>Sphingobacteriales</taxon>
        <taxon>Sphingobacteriaceae</taxon>
        <taxon>Mucilaginibacter</taxon>
    </lineage>
</organism>
<comment type="function">
    <text evidence="9 10">This protein specifically catalyzes the removal of signal peptides from prolipoproteins.</text>
</comment>
<protein>
    <recommendedName>
        <fullName evidence="9">Lipoprotein signal peptidase</fullName>
        <ecNumber evidence="9">3.4.23.36</ecNumber>
    </recommendedName>
    <alternativeName>
        <fullName evidence="9">Prolipoprotein signal peptidase</fullName>
    </alternativeName>
    <alternativeName>
        <fullName evidence="9">Signal peptidase II</fullName>
        <shortName evidence="9">SPase II</shortName>
    </alternativeName>
</protein>
<evidence type="ECO:0000256" key="4">
    <source>
        <dbReference type="ARBA" id="ARBA00022692"/>
    </source>
</evidence>
<comment type="subcellular location">
    <subcellularLocation>
        <location evidence="9">Cell membrane</location>
        <topology evidence="9">Multi-pass membrane protein</topology>
    </subcellularLocation>
</comment>
<evidence type="ECO:0000313" key="13">
    <source>
        <dbReference type="Proteomes" id="UP001500582"/>
    </source>
</evidence>
<keyword evidence="7 9" id="KW-1133">Transmembrane helix</keyword>
<feature type="transmembrane region" description="Helical" evidence="9">
    <location>
        <begin position="96"/>
        <end position="114"/>
    </location>
</feature>
<dbReference type="EMBL" id="BAABFT010000030">
    <property type="protein sequence ID" value="GAA4341380.1"/>
    <property type="molecule type" value="Genomic_DNA"/>
</dbReference>
<dbReference type="InterPro" id="IPR001872">
    <property type="entry name" value="Peptidase_A8"/>
</dbReference>
<reference evidence="13" key="1">
    <citation type="journal article" date="2019" name="Int. J. Syst. Evol. Microbiol.">
        <title>The Global Catalogue of Microorganisms (GCM) 10K type strain sequencing project: providing services to taxonomists for standard genome sequencing and annotation.</title>
        <authorList>
            <consortium name="The Broad Institute Genomics Platform"/>
            <consortium name="The Broad Institute Genome Sequencing Center for Infectious Disease"/>
            <person name="Wu L."/>
            <person name="Ma J."/>
        </authorList>
    </citation>
    <scope>NUCLEOTIDE SEQUENCE [LARGE SCALE GENOMIC DNA]</scope>
    <source>
        <strain evidence="13">JCM 17705</strain>
    </source>
</reference>
<dbReference type="NCBIfam" id="TIGR00077">
    <property type="entry name" value="lspA"/>
    <property type="match status" value="1"/>
</dbReference>
<evidence type="ECO:0000256" key="9">
    <source>
        <dbReference type="HAMAP-Rule" id="MF_00161"/>
    </source>
</evidence>
<keyword evidence="8 9" id="KW-0472">Membrane</keyword>
<dbReference type="PANTHER" id="PTHR33695">
    <property type="entry name" value="LIPOPROTEIN SIGNAL PEPTIDASE"/>
    <property type="match status" value="1"/>
</dbReference>
<dbReference type="HAMAP" id="MF_00161">
    <property type="entry name" value="LspA"/>
    <property type="match status" value="1"/>
</dbReference>
<evidence type="ECO:0000256" key="7">
    <source>
        <dbReference type="ARBA" id="ARBA00022989"/>
    </source>
</evidence>
<evidence type="ECO:0000256" key="2">
    <source>
        <dbReference type="ARBA" id="ARBA00022475"/>
    </source>
</evidence>
<evidence type="ECO:0000256" key="5">
    <source>
        <dbReference type="ARBA" id="ARBA00022750"/>
    </source>
</evidence>
<keyword evidence="2 9" id="KW-1003">Cell membrane</keyword>
<dbReference type="Pfam" id="PF01252">
    <property type="entry name" value="Peptidase_A8"/>
    <property type="match status" value="1"/>
</dbReference>
<accession>A0ABP8HNJ9</accession>
<comment type="pathway">
    <text evidence="9">Protein modification; lipoprotein biosynthesis (signal peptide cleavage).</text>
</comment>
<comment type="similarity">
    <text evidence="1 9 11">Belongs to the peptidase A8 family.</text>
</comment>
<keyword evidence="3 9" id="KW-0645">Protease</keyword>
<evidence type="ECO:0000256" key="8">
    <source>
        <dbReference type="ARBA" id="ARBA00023136"/>
    </source>
</evidence>